<dbReference type="PANTHER" id="PTHR10663">
    <property type="entry name" value="GUANYL-NUCLEOTIDE EXCHANGE FACTOR"/>
    <property type="match status" value="1"/>
</dbReference>
<dbReference type="Pfam" id="PF00169">
    <property type="entry name" value="PH"/>
    <property type="match status" value="1"/>
</dbReference>
<dbReference type="Gene3D" id="2.30.29.30">
    <property type="entry name" value="Pleckstrin-homology domain (PH domain)/Phosphotyrosine-binding domain (PTB)"/>
    <property type="match status" value="1"/>
</dbReference>
<accession>A0A261Y1C0</accession>
<dbReference type="Gene3D" id="1.10.1000.11">
    <property type="entry name" value="Arf Nucleotide-binding Site Opener,domain 2"/>
    <property type="match status" value="1"/>
</dbReference>
<dbReference type="InterPro" id="IPR011993">
    <property type="entry name" value="PH-like_dom_sf"/>
</dbReference>
<evidence type="ECO:0000259" key="3">
    <source>
        <dbReference type="PROSITE" id="PS50190"/>
    </source>
</evidence>
<dbReference type="SMART" id="SM00222">
    <property type="entry name" value="Sec7"/>
    <property type="match status" value="1"/>
</dbReference>
<dbReference type="FunFam" id="1.10.1000.11:FF:000002">
    <property type="entry name" value="Cytohesin 1"/>
    <property type="match status" value="1"/>
</dbReference>
<evidence type="ECO:0000313" key="5">
    <source>
        <dbReference type="Proteomes" id="UP000242875"/>
    </source>
</evidence>
<protein>
    <recommendedName>
        <fullName evidence="6">SEC7 domain-containing protein</fullName>
    </recommendedName>
</protein>
<name>A0A261Y1C0_9FUNG</name>
<feature type="compositionally biased region" description="Low complexity" evidence="1">
    <location>
        <begin position="746"/>
        <end position="758"/>
    </location>
</feature>
<feature type="compositionally biased region" description="Low complexity" evidence="1">
    <location>
        <begin position="362"/>
        <end position="371"/>
    </location>
</feature>
<dbReference type="Pfam" id="PF01369">
    <property type="entry name" value="Sec7"/>
    <property type="match status" value="1"/>
</dbReference>
<feature type="region of interest" description="Disordered" evidence="1">
    <location>
        <begin position="656"/>
        <end position="712"/>
    </location>
</feature>
<sequence>MEQDIHINSFNFAGESIDKSLRGFVSKVRLPKEAQQIDRILELFAKRYHECNPDLVETSDEAYAIAFSLLLLHTDAHNPLIRNKMSREVFISNTKMIIGGEKIPSEVLDLMYDNIVASKFTYADAEDMDHELRVQSLAGWFGSRSRSGSPAASVPSTVAPPTEDLARLEDIMPADNPYSYKGTAREFDANLIYQDFLHARILEISGVRGKRDVNEKETSSNVSTDAASVRSSMYLSGQNHADFGYSVRVAKAGCLERKHDLAQAQRKASARGWRPFGILLGGSQLIFFSEHTIFQDMLSGTEVWRGGRAESEQSFPLLPSRSAQSNLNAIAIPVEPSPRQRISPASSQGVHERINSAESNGSSLPSSYPPLTSSTTTMSFASSQTVPLLRPQKSLSIVGTTNRNYRNSLSIANLRPFQIISLADCICVFDHSYTKYPNAFRLVSFKDGQEFLFRANNELDMNNWIHDINYAAALKSAGVRLRGSHFKAGRKSAHSDQNELLKREENLKKALNDIDASIERKSQSYRLHLRIRANFLILIPLQRSTRDKIHEYAEKVSKALKYERLQLQKLFCYRDVLQKELLAMHDPQHRPFLNDVYRPTYDNDGIDPLHRERNRLSPLLHVSAARTRMQRSYSAAEPQGFQAPKPKLVSWNTSITKDFPSANENDQCRRKPRGISSSSIPNTYIAGDENTPRSQSPIHNNNERTSSPSKQHEIVSHVEIALPMERDKRDILLEVNDENGQHRFGSSRNSSANVSGSSTPTEHGTPKLARFVPSWDWPKPFNKIKNVVSSSNDDAQLSANLLPVSKTVQNEKIVRRRSRSNPVLPTPEMIQASRSPLRHATTPLPTNMEVPEFRIGVHFAADNTRNERSEGIPLRDRSASDASYLREDDEISVVVTDADNK</sequence>
<evidence type="ECO:0000256" key="1">
    <source>
        <dbReference type="SAM" id="MobiDB-lite"/>
    </source>
</evidence>
<dbReference type="GO" id="GO:0005085">
    <property type="term" value="F:guanyl-nucleotide exchange factor activity"/>
    <property type="evidence" value="ECO:0007669"/>
    <property type="project" value="InterPro"/>
</dbReference>
<feature type="region of interest" description="Disordered" evidence="1">
    <location>
        <begin position="739"/>
        <end position="767"/>
    </location>
</feature>
<evidence type="ECO:0000259" key="2">
    <source>
        <dbReference type="PROSITE" id="PS50003"/>
    </source>
</evidence>
<feature type="domain" description="SEC7" evidence="3">
    <location>
        <begin position="7"/>
        <end position="118"/>
    </location>
</feature>
<dbReference type="SMART" id="SM00233">
    <property type="entry name" value="PH"/>
    <property type="match status" value="1"/>
</dbReference>
<evidence type="ECO:0000313" key="4">
    <source>
        <dbReference type="EMBL" id="OZJ04383.1"/>
    </source>
</evidence>
<dbReference type="InterPro" id="IPR035999">
    <property type="entry name" value="Sec7_dom_sf"/>
</dbReference>
<dbReference type="OrthoDB" id="430364at2759"/>
<dbReference type="GO" id="GO:0032012">
    <property type="term" value="P:regulation of ARF protein signal transduction"/>
    <property type="evidence" value="ECO:0007669"/>
    <property type="project" value="InterPro"/>
</dbReference>
<dbReference type="PROSITE" id="PS50190">
    <property type="entry name" value="SEC7"/>
    <property type="match status" value="1"/>
</dbReference>
<dbReference type="InterPro" id="IPR001849">
    <property type="entry name" value="PH_domain"/>
</dbReference>
<dbReference type="SUPFAM" id="SSF50729">
    <property type="entry name" value="PH domain-like"/>
    <property type="match status" value="1"/>
</dbReference>
<dbReference type="Proteomes" id="UP000242875">
    <property type="component" value="Unassembled WGS sequence"/>
</dbReference>
<feature type="domain" description="PH" evidence="2">
    <location>
        <begin position="248"/>
        <end position="473"/>
    </location>
</feature>
<feature type="compositionally biased region" description="Polar residues" evidence="1">
    <location>
        <begin position="692"/>
        <end position="709"/>
    </location>
</feature>
<reference evidence="4 5" key="1">
    <citation type="journal article" date="2017" name="Mycologia">
        <title>Bifiguratus adelaidae, gen. et sp. nov., a new member of Mucoromycotina in endophytic and soil-dwelling habitats.</title>
        <authorList>
            <person name="Torres-Cruz T.J."/>
            <person name="Billingsley Tobias T.L."/>
            <person name="Almatruk M."/>
            <person name="Hesse C."/>
            <person name="Kuske C.R."/>
            <person name="Desiro A."/>
            <person name="Benucci G.M."/>
            <person name="Bonito G."/>
            <person name="Stajich J.E."/>
            <person name="Dunlap C."/>
            <person name="Arnold A.E."/>
            <person name="Porras-Alfaro A."/>
        </authorList>
    </citation>
    <scope>NUCLEOTIDE SEQUENCE [LARGE SCALE GENOMIC DNA]</scope>
    <source>
        <strain evidence="4 5">AZ0501</strain>
    </source>
</reference>
<evidence type="ECO:0008006" key="6">
    <source>
        <dbReference type="Google" id="ProtNLM"/>
    </source>
</evidence>
<comment type="caution">
    <text evidence="4">The sequence shown here is derived from an EMBL/GenBank/DDBJ whole genome shotgun (WGS) entry which is preliminary data.</text>
</comment>
<keyword evidence="5" id="KW-1185">Reference proteome</keyword>
<dbReference type="InterPro" id="IPR000904">
    <property type="entry name" value="Sec7_dom"/>
</dbReference>
<dbReference type="PANTHER" id="PTHR10663:SF405">
    <property type="entry name" value="ARF GUANINE NUCLEOTIDE EXCHANGE FACTOR SYT1"/>
    <property type="match status" value="1"/>
</dbReference>
<dbReference type="EMBL" id="MVBO01000042">
    <property type="protein sequence ID" value="OZJ04383.1"/>
    <property type="molecule type" value="Genomic_DNA"/>
</dbReference>
<proteinExistence type="predicted"/>
<feature type="region of interest" description="Disordered" evidence="1">
    <location>
        <begin position="338"/>
        <end position="371"/>
    </location>
</feature>
<organism evidence="4 5">
    <name type="scientific">Bifiguratus adelaidae</name>
    <dbReference type="NCBI Taxonomy" id="1938954"/>
    <lineage>
        <taxon>Eukaryota</taxon>
        <taxon>Fungi</taxon>
        <taxon>Fungi incertae sedis</taxon>
        <taxon>Mucoromycota</taxon>
        <taxon>Mucoromycotina</taxon>
        <taxon>Endogonomycetes</taxon>
        <taxon>Endogonales</taxon>
        <taxon>Endogonales incertae sedis</taxon>
        <taxon>Bifiguratus</taxon>
    </lineage>
</organism>
<dbReference type="SUPFAM" id="SSF48425">
    <property type="entry name" value="Sec7 domain"/>
    <property type="match status" value="1"/>
</dbReference>
<dbReference type="AlphaFoldDB" id="A0A261Y1C0"/>
<dbReference type="PROSITE" id="PS50003">
    <property type="entry name" value="PH_DOMAIN"/>
    <property type="match status" value="1"/>
</dbReference>
<dbReference type="InterPro" id="IPR023394">
    <property type="entry name" value="Sec7_C_sf"/>
</dbReference>
<gene>
    <name evidence="4" type="ORF">BZG36_02403</name>
</gene>